<evidence type="ECO:0000313" key="3">
    <source>
        <dbReference type="Proteomes" id="UP000229749"/>
    </source>
</evidence>
<organism evidence="2 3">
    <name type="scientific">Candidatus Uhrbacteria bacterium CG_4_9_14_3_um_filter_36_7</name>
    <dbReference type="NCBI Taxonomy" id="1975033"/>
    <lineage>
        <taxon>Bacteria</taxon>
        <taxon>Candidatus Uhriibacteriota</taxon>
    </lineage>
</organism>
<accession>A0A2M7XEJ1</accession>
<gene>
    <name evidence="2" type="ORF">CO172_03920</name>
</gene>
<evidence type="ECO:0000256" key="1">
    <source>
        <dbReference type="SAM" id="Phobius"/>
    </source>
</evidence>
<evidence type="ECO:0008006" key="4">
    <source>
        <dbReference type="Google" id="ProtNLM"/>
    </source>
</evidence>
<reference evidence="3" key="1">
    <citation type="submission" date="2017-09" db="EMBL/GenBank/DDBJ databases">
        <title>Depth-based differentiation of microbial function through sediment-hosted aquifers and enrichment of novel symbionts in the deep terrestrial subsurface.</title>
        <authorList>
            <person name="Probst A.J."/>
            <person name="Ladd B."/>
            <person name="Jarett J.K."/>
            <person name="Geller-Mcgrath D.E."/>
            <person name="Sieber C.M.K."/>
            <person name="Emerson J.B."/>
            <person name="Anantharaman K."/>
            <person name="Thomas B.C."/>
            <person name="Malmstrom R."/>
            <person name="Stieglmeier M."/>
            <person name="Klingl A."/>
            <person name="Woyke T."/>
            <person name="Ryan C.M."/>
            <person name="Banfield J.F."/>
        </authorList>
    </citation>
    <scope>NUCLEOTIDE SEQUENCE [LARGE SCALE GENOMIC DNA]</scope>
</reference>
<proteinExistence type="predicted"/>
<feature type="transmembrane region" description="Helical" evidence="1">
    <location>
        <begin position="26"/>
        <end position="48"/>
    </location>
</feature>
<comment type="caution">
    <text evidence="2">The sequence shown here is derived from an EMBL/GenBank/DDBJ whole genome shotgun (WGS) entry which is preliminary data.</text>
</comment>
<protein>
    <recommendedName>
        <fullName evidence="4">NlpC/P60 domain-containing protein</fullName>
    </recommendedName>
</protein>
<dbReference type="AlphaFoldDB" id="A0A2M7XEJ1"/>
<sequence length="170" mass="19631">MFHVKQFMRTKLTKKIINKSKKITPLIFKTYICLIEASIGCILFRHFYVKINAKQKDIMQNGELSCAFYVSSILNMFQLIDRGHVTVDSTVSDLLKFGWKKTKKLRKGSIIVWEPIDFGKTGVHKHIGFYIGNSKAISNDSKKGFPAKHSWNFNGERKVEMILWNSKLGK</sequence>
<dbReference type="Proteomes" id="UP000229749">
    <property type="component" value="Unassembled WGS sequence"/>
</dbReference>
<name>A0A2M7XEJ1_9BACT</name>
<keyword evidence="1" id="KW-0472">Membrane</keyword>
<keyword evidence="1" id="KW-1133">Transmembrane helix</keyword>
<dbReference type="EMBL" id="PFWS01000063">
    <property type="protein sequence ID" value="PJA46299.1"/>
    <property type="molecule type" value="Genomic_DNA"/>
</dbReference>
<keyword evidence="1" id="KW-0812">Transmembrane</keyword>
<evidence type="ECO:0000313" key="2">
    <source>
        <dbReference type="EMBL" id="PJA46299.1"/>
    </source>
</evidence>